<organism evidence="3 4">
    <name type="scientific">Chitinophaga arvensicola</name>
    <dbReference type="NCBI Taxonomy" id="29529"/>
    <lineage>
        <taxon>Bacteria</taxon>
        <taxon>Pseudomonadati</taxon>
        <taxon>Bacteroidota</taxon>
        <taxon>Chitinophagia</taxon>
        <taxon>Chitinophagales</taxon>
        <taxon>Chitinophagaceae</taxon>
        <taxon>Chitinophaga</taxon>
    </lineage>
</organism>
<keyword evidence="4" id="KW-1185">Reference proteome</keyword>
<comment type="similarity">
    <text evidence="1">Belongs to the AHA1 family.</text>
</comment>
<dbReference type="STRING" id="29529.SAMN04488122_1491"/>
<name>A0A1I0QIJ4_9BACT</name>
<evidence type="ECO:0000313" key="4">
    <source>
        <dbReference type="Proteomes" id="UP000199310"/>
    </source>
</evidence>
<dbReference type="InterPro" id="IPR023393">
    <property type="entry name" value="START-like_dom_sf"/>
</dbReference>
<sequence length="131" mass="15089">MKDYKKHFILAAPPEEVYAALTNPATIQLWTGEVAEMSTEPGSEFALWEGSIVGRNLEFEQDKKIVQQWYFMDDEEEEEETPSVVTIKLHPSPKGTDVELKHVNIPDEAYEDIIAGWNEQYFGSLIDFYKD</sequence>
<dbReference type="SUPFAM" id="SSF55961">
    <property type="entry name" value="Bet v1-like"/>
    <property type="match status" value="1"/>
</dbReference>
<accession>A0A1I0QIJ4</accession>
<evidence type="ECO:0000256" key="1">
    <source>
        <dbReference type="ARBA" id="ARBA00006817"/>
    </source>
</evidence>
<protein>
    <submittedName>
        <fullName evidence="3">Uncharacterized conserved protein YndB, AHSA1/START domain</fullName>
    </submittedName>
</protein>
<evidence type="ECO:0000259" key="2">
    <source>
        <dbReference type="Pfam" id="PF08327"/>
    </source>
</evidence>
<dbReference type="Gene3D" id="3.30.530.20">
    <property type="match status" value="1"/>
</dbReference>
<dbReference type="RefSeq" id="WP_089892563.1">
    <property type="nucleotide sequence ID" value="NZ_FOJG01000001.1"/>
</dbReference>
<proteinExistence type="inferred from homology"/>
<dbReference type="InterPro" id="IPR013538">
    <property type="entry name" value="ASHA1/2-like_C"/>
</dbReference>
<dbReference type="EMBL" id="FOJG01000001">
    <property type="protein sequence ID" value="SEW26781.1"/>
    <property type="molecule type" value="Genomic_DNA"/>
</dbReference>
<dbReference type="OrthoDB" id="1445093at2"/>
<dbReference type="Pfam" id="PF08327">
    <property type="entry name" value="AHSA1"/>
    <property type="match status" value="1"/>
</dbReference>
<dbReference type="AlphaFoldDB" id="A0A1I0QIJ4"/>
<gene>
    <name evidence="3" type="ORF">SAMN04488122_1491</name>
</gene>
<dbReference type="Proteomes" id="UP000199310">
    <property type="component" value="Unassembled WGS sequence"/>
</dbReference>
<evidence type="ECO:0000313" key="3">
    <source>
        <dbReference type="EMBL" id="SEW26781.1"/>
    </source>
</evidence>
<reference evidence="4" key="1">
    <citation type="submission" date="2016-10" db="EMBL/GenBank/DDBJ databases">
        <authorList>
            <person name="Varghese N."/>
            <person name="Submissions S."/>
        </authorList>
    </citation>
    <scope>NUCLEOTIDE SEQUENCE [LARGE SCALE GENOMIC DNA]</scope>
    <source>
        <strain evidence="4">DSM 3695</strain>
    </source>
</reference>
<feature type="domain" description="Activator of Hsp90 ATPase homologue 1/2-like C-terminal" evidence="2">
    <location>
        <begin position="11"/>
        <end position="121"/>
    </location>
</feature>